<protein>
    <submittedName>
        <fullName evidence="1">Uncharacterized protein</fullName>
    </submittedName>
</protein>
<sequence length="72" mass="8000">MSLKRPLTTIPRPIDLLAQIREKNHHHHIAADPRSAVVACLHHAAAHDTPATGPSNIAVLAQYRQQAREEEQ</sequence>
<reference evidence="1 2" key="1">
    <citation type="submission" date="2018-11" db="EMBL/GenBank/DDBJ databases">
        <title>Genome sequence and assembly of Colletotrichum sidae.</title>
        <authorList>
            <person name="Gan P."/>
            <person name="Shirasu K."/>
        </authorList>
    </citation>
    <scope>NUCLEOTIDE SEQUENCE [LARGE SCALE GENOMIC DNA]</scope>
    <source>
        <strain evidence="1 2">CBS 518.97</strain>
    </source>
</reference>
<comment type="caution">
    <text evidence="1">The sequence shown here is derived from an EMBL/GenBank/DDBJ whole genome shotgun (WGS) entry which is preliminary data.</text>
</comment>
<keyword evidence="2" id="KW-1185">Reference proteome</keyword>
<dbReference type="EMBL" id="QAPF01000018">
    <property type="protein sequence ID" value="TEA21398.1"/>
    <property type="molecule type" value="Genomic_DNA"/>
</dbReference>
<name>A0A4R8TR37_9PEZI</name>
<evidence type="ECO:0000313" key="1">
    <source>
        <dbReference type="EMBL" id="TEA21398.1"/>
    </source>
</evidence>
<dbReference type="AlphaFoldDB" id="A0A4R8TR37"/>
<accession>A0A4R8TR37</accession>
<gene>
    <name evidence="1" type="ORF">C8034_v004328</name>
</gene>
<organism evidence="1 2">
    <name type="scientific">Colletotrichum sidae</name>
    <dbReference type="NCBI Taxonomy" id="1347389"/>
    <lineage>
        <taxon>Eukaryota</taxon>
        <taxon>Fungi</taxon>
        <taxon>Dikarya</taxon>
        <taxon>Ascomycota</taxon>
        <taxon>Pezizomycotina</taxon>
        <taxon>Sordariomycetes</taxon>
        <taxon>Hypocreomycetidae</taxon>
        <taxon>Glomerellales</taxon>
        <taxon>Glomerellaceae</taxon>
        <taxon>Colletotrichum</taxon>
        <taxon>Colletotrichum orbiculare species complex</taxon>
    </lineage>
</organism>
<proteinExistence type="predicted"/>
<dbReference type="Proteomes" id="UP000295604">
    <property type="component" value="Unassembled WGS sequence"/>
</dbReference>
<evidence type="ECO:0000313" key="2">
    <source>
        <dbReference type="Proteomes" id="UP000295604"/>
    </source>
</evidence>